<accession>A0AAD4ZKJ8</accession>
<gene>
    <name evidence="1" type="ORF">L3X38_001675</name>
</gene>
<keyword evidence="2" id="KW-1185">Reference proteome</keyword>
<proteinExistence type="predicted"/>
<organism evidence="1 2">
    <name type="scientific">Prunus dulcis</name>
    <name type="common">Almond</name>
    <name type="synonym">Amygdalus dulcis</name>
    <dbReference type="NCBI Taxonomy" id="3755"/>
    <lineage>
        <taxon>Eukaryota</taxon>
        <taxon>Viridiplantae</taxon>
        <taxon>Streptophyta</taxon>
        <taxon>Embryophyta</taxon>
        <taxon>Tracheophyta</taxon>
        <taxon>Spermatophyta</taxon>
        <taxon>Magnoliopsida</taxon>
        <taxon>eudicotyledons</taxon>
        <taxon>Gunneridae</taxon>
        <taxon>Pentapetalae</taxon>
        <taxon>rosids</taxon>
        <taxon>fabids</taxon>
        <taxon>Rosales</taxon>
        <taxon>Rosaceae</taxon>
        <taxon>Amygdaloideae</taxon>
        <taxon>Amygdaleae</taxon>
        <taxon>Prunus</taxon>
    </lineage>
</organism>
<dbReference type="PANTHER" id="PTHR34222">
    <property type="entry name" value="GAG_PRE-INTEGRS DOMAIN-CONTAINING PROTEIN"/>
    <property type="match status" value="1"/>
</dbReference>
<evidence type="ECO:0000313" key="2">
    <source>
        <dbReference type="Proteomes" id="UP001054821"/>
    </source>
</evidence>
<dbReference type="PANTHER" id="PTHR34222:SF43">
    <property type="entry name" value="RETROTRANSPOSON GAG DOMAIN-CONTAINING PROTEIN"/>
    <property type="match status" value="1"/>
</dbReference>
<dbReference type="EMBL" id="JAJFAZ020000001">
    <property type="protein sequence ID" value="KAI5348788.1"/>
    <property type="molecule type" value="Genomic_DNA"/>
</dbReference>
<dbReference type="AlphaFoldDB" id="A0AAD4ZKJ8"/>
<sequence length="162" mass="18923">MPDVTESSSFTPIMTCQATRLKQEGHLVSTHFDELKTIWLELDKRHPFQMKCADNMKTFQAAIMANRVYDFFADLDDTYDKVHSDILQSDKVPRSDSFAVPLRCLTYAGKDKLKCDHYGEKKHTIDTCWALHGAQDWEKEQKRLKKEQLDNKARVCCRHFYG</sequence>
<comment type="caution">
    <text evidence="1">The sequence shown here is derived from an EMBL/GenBank/DDBJ whole genome shotgun (WGS) entry which is preliminary data.</text>
</comment>
<evidence type="ECO:0000313" key="1">
    <source>
        <dbReference type="EMBL" id="KAI5348788.1"/>
    </source>
</evidence>
<dbReference type="Proteomes" id="UP001054821">
    <property type="component" value="Chromosome 1"/>
</dbReference>
<protein>
    <submittedName>
        <fullName evidence="1">Uncharacterized protein</fullName>
    </submittedName>
</protein>
<reference evidence="1 2" key="1">
    <citation type="journal article" date="2022" name="G3 (Bethesda)">
        <title>Whole-genome sequence and methylome profiling of the almond [Prunus dulcis (Mill.) D.A. Webb] cultivar 'Nonpareil'.</title>
        <authorList>
            <person name="D'Amico-Willman K.M."/>
            <person name="Ouma W.Z."/>
            <person name="Meulia T."/>
            <person name="Sideli G.M."/>
            <person name="Gradziel T.M."/>
            <person name="Fresnedo-Ramirez J."/>
        </authorList>
    </citation>
    <scope>NUCLEOTIDE SEQUENCE [LARGE SCALE GENOMIC DNA]</scope>
    <source>
        <strain evidence="1">Clone GOH B32 T37-40</strain>
    </source>
</reference>
<name>A0AAD4ZKJ8_PRUDU</name>